<dbReference type="GO" id="GO:0000049">
    <property type="term" value="F:tRNA binding"/>
    <property type="evidence" value="ECO:0007669"/>
    <property type="project" value="InterPro"/>
</dbReference>
<keyword evidence="2 3" id="KW-0819">tRNA processing</keyword>
<dbReference type="OrthoDB" id="25129at2759"/>
<gene>
    <name evidence="3" type="primary">NCS2</name>
    <name evidence="3" type="synonym">CTU2</name>
    <name evidence="4" type="ORF">PECM_000191</name>
</gene>
<comment type="caution">
    <text evidence="4">The sequence shown here is derived from an EMBL/GenBank/DDBJ whole genome shotgun (WGS) entry which is preliminary data.</text>
</comment>
<dbReference type="HAMAP" id="MF_03054">
    <property type="entry name" value="CTU2"/>
    <property type="match status" value="1"/>
</dbReference>
<keyword evidence="5" id="KW-1185">Reference proteome</keyword>
<dbReference type="AlphaFoldDB" id="A0A8J8WBB1"/>
<dbReference type="GO" id="GO:0016783">
    <property type="term" value="F:sulfurtransferase activity"/>
    <property type="evidence" value="ECO:0007669"/>
    <property type="project" value="TreeGrafter"/>
</dbReference>
<dbReference type="InterPro" id="IPR019407">
    <property type="entry name" value="CTU2"/>
</dbReference>
<name>A0A8J8WBB1_9EURO</name>
<dbReference type="Proteomes" id="UP000631181">
    <property type="component" value="Unassembled WGS sequence"/>
</dbReference>
<dbReference type="SUPFAM" id="SSF52402">
    <property type="entry name" value="Adenine nucleotide alpha hydrolases-like"/>
    <property type="match status" value="1"/>
</dbReference>
<proteinExistence type="inferred from homology"/>
<evidence type="ECO:0000256" key="3">
    <source>
        <dbReference type="HAMAP-Rule" id="MF_03054"/>
    </source>
</evidence>
<dbReference type="Gene3D" id="3.40.50.620">
    <property type="entry name" value="HUPs"/>
    <property type="match status" value="1"/>
</dbReference>
<organism evidence="4 5">
    <name type="scientific">Penicillium ucsense</name>
    <dbReference type="NCBI Taxonomy" id="2839758"/>
    <lineage>
        <taxon>Eukaryota</taxon>
        <taxon>Fungi</taxon>
        <taxon>Dikarya</taxon>
        <taxon>Ascomycota</taxon>
        <taxon>Pezizomycotina</taxon>
        <taxon>Eurotiomycetes</taxon>
        <taxon>Eurotiomycetidae</taxon>
        <taxon>Eurotiales</taxon>
        <taxon>Aspergillaceae</taxon>
        <taxon>Penicillium</taxon>
    </lineage>
</organism>
<accession>A0A8J8WBB1</accession>
<reference evidence="4" key="1">
    <citation type="journal article" date="2020" name="Front. Microbiol.">
        <title>Gene regulatory networks of Penicillium echinulatum 2HH and Penicillium oxalicum 114-2 inferred by a computational biology approach.</title>
        <authorList>
            <person name="Lenz A.R."/>
            <person name="Galan-Vasquez E."/>
            <person name="Balbinot E."/>
            <person name="De Abreu F.P."/>
            <person name="De Oliveira N.S."/>
            <person name="Da Rosa L.O."/>
            <person name="De Avila E Silva S."/>
            <person name="Camassola M."/>
            <person name="Dillon A.J.P."/>
            <person name="Perez-Rueda E."/>
        </authorList>
    </citation>
    <scope>NUCLEOTIDE SEQUENCE</scope>
    <source>
        <strain evidence="4">S1M29</strain>
    </source>
</reference>
<keyword evidence="1 3" id="KW-0963">Cytoplasm</keyword>
<sequence>MPAKESQKICMDCKDADAILQTRHRHYCGACFKRFLSHKVAMRMSKFKQMKKSNGQAPKLLLPLSLGISSSVLLQIINDDIERQFAKTFVNVGFEVHVLVVDAQSGANDDVYDAVSKAFSRLSFTKLPLHSVFEYVSEMGKIIAEYANQKFVDQEQATNEDRLTAFRTAISSPTSRSDLDSVLLTRLVVEYAKSLNCETVIWGDSDTRLAAKTLASVAKGRGASLTWSVSDGMSPWGVNFDFPLRDLSKPELEQYLSVCEELSGLVVPDAHISEDVLTKNLSIDDLMMRYVRTQGEKYRGVMANVSRTANKLQSTIGSDDPSCPLCGGLVGNVKGNSGVTVANQSSDNYSAKFCYGCMRSRPESSIK</sequence>
<evidence type="ECO:0000256" key="1">
    <source>
        <dbReference type="ARBA" id="ARBA00022490"/>
    </source>
</evidence>
<dbReference type="EMBL" id="WIWV01000001">
    <property type="protein sequence ID" value="KAF7720264.1"/>
    <property type="molecule type" value="Genomic_DNA"/>
</dbReference>
<evidence type="ECO:0000313" key="4">
    <source>
        <dbReference type="EMBL" id="KAF7720264.1"/>
    </source>
</evidence>
<dbReference type="PANTHER" id="PTHR20882">
    <property type="entry name" value="CYTOPLASMIC TRNA 2-THIOLATION PROTEIN 2"/>
    <property type="match status" value="1"/>
</dbReference>
<dbReference type="Pfam" id="PF10288">
    <property type="entry name" value="CTU2"/>
    <property type="match status" value="1"/>
</dbReference>
<dbReference type="GO" id="GO:0005829">
    <property type="term" value="C:cytosol"/>
    <property type="evidence" value="ECO:0007669"/>
    <property type="project" value="TreeGrafter"/>
</dbReference>
<comment type="pathway">
    <text evidence="3">tRNA modification; 5-methoxycarbonylmethyl-2-thiouridine-tRNA biosynthesis.</text>
</comment>
<dbReference type="GO" id="GO:0016779">
    <property type="term" value="F:nucleotidyltransferase activity"/>
    <property type="evidence" value="ECO:0007669"/>
    <property type="project" value="UniProtKB-UniRule"/>
</dbReference>
<dbReference type="UniPathway" id="UPA00988"/>
<evidence type="ECO:0000256" key="2">
    <source>
        <dbReference type="ARBA" id="ARBA00022694"/>
    </source>
</evidence>
<evidence type="ECO:0000313" key="5">
    <source>
        <dbReference type="Proteomes" id="UP000631181"/>
    </source>
</evidence>
<comment type="subcellular location">
    <subcellularLocation>
        <location evidence="3">Cytoplasm</location>
    </subcellularLocation>
</comment>
<comment type="similarity">
    <text evidence="3">Belongs to the CTU2/NCS2 family.</text>
</comment>
<dbReference type="PANTHER" id="PTHR20882:SF14">
    <property type="entry name" value="CYTOPLASMIC TRNA 2-THIOLATION PROTEIN 2"/>
    <property type="match status" value="1"/>
</dbReference>
<dbReference type="GO" id="GO:0032447">
    <property type="term" value="P:protein urmylation"/>
    <property type="evidence" value="ECO:0007669"/>
    <property type="project" value="UniProtKB-UniRule"/>
</dbReference>
<protein>
    <recommendedName>
        <fullName evidence="3">Cytoplasmic tRNA 2-thiolation protein 2</fullName>
    </recommendedName>
</protein>
<dbReference type="InterPro" id="IPR014729">
    <property type="entry name" value="Rossmann-like_a/b/a_fold"/>
</dbReference>
<dbReference type="GO" id="GO:0002143">
    <property type="term" value="P:tRNA wobble position uridine thiolation"/>
    <property type="evidence" value="ECO:0007669"/>
    <property type="project" value="TreeGrafter"/>
</dbReference>
<comment type="function">
    <text evidence="3">Plays a central role in 2-thiolation of mcm(5)S(2)U at tRNA wobble positions of tRNA(Lys), tRNA(Glu) and tRNA(Gln). May act by forming a heterodimer with NCS6 that ligates sulfur from thiocarboxylated URM1 onto the uridine of tRNAs at wobble position. Prior mcm(5) tRNA modification by the elongator complex is required for 2-thiolation. May also be involved in protein urmylation.</text>
</comment>